<protein>
    <submittedName>
        <fullName evidence="1">Uncharacterized protein</fullName>
    </submittedName>
</protein>
<sequence length="47" mass="5195">MTTGLWLLYDKFALVNGINAWCIALKLAAYKTTGFFTAWIAALLSLV</sequence>
<keyword evidence="2" id="KW-1185">Reference proteome</keyword>
<accession>A0A162BVC3</accession>
<proteinExistence type="predicted"/>
<evidence type="ECO:0000313" key="2">
    <source>
        <dbReference type="Proteomes" id="UP000076858"/>
    </source>
</evidence>
<evidence type="ECO:0000313" key="1">
    <source>
        <dbReference type="EMBL" id="KZR97950.1"/>
    </source>
</evidence>
<organism evidence="1 2">
    <name type="scientific">Daphnia magna</name>
    <dbReference type="NCBI Taxonomy" id="35525"/>
    <lineage>
        <taxon>Eukaryota</taxon>
        <taxon>Metazoa</taxon>
        <taxon>Ecdysozoa</taxon>
        <taxon>Arthropoda</taxon>
        <taxon>Crustacea</taxon>
        <taxon>Branchiopoda</taxon>
        <taxon>Diplostraca</taxon>
        <taxon>Cladocera</taxon>
        <taxon>Anomopoda</taxon>
        <taxon>Daphniidae</taxon>
        <taxon>Daphnia</taxon>
    </lineage>
</organism>
<comment type="caution">
    <text evidence="1">The sequence shown here is derived from an EMBL/GenBank/DDBJ whole genome shotgun (WGS) entry which is preliminary data.</text>
</comment>
<dbReference type="AlphaFoldDB" id="A0A162BVC3"/>
<reference evidence="1 2" key="1">
    <citation type="submission" date="2016-03" db="EMBL/GenBank/DDBJ databases">
        <title>EvidentialGene: Evidence-directed Construction of Genes on Genomes.</title>
        <authorList>
            <person name="Gilbert D.G."/>
            <person name="Choi J.-H."/>
            <person name="Mockaitis K."/>
            <person name="Colbourne J."/>
            <person name="Pfrender M."/>
        </authorList>
    </citation>
    <scope>NUCLEOTIDE SEQUENCE [LARGE SCALE GENOMIC DNA]</scope>
    <source>
        <strain evidence="1 2">Xinb3</strain>
        <tissue evidence="1">Complete organism</tissue>
    </source>
</reference>
<dbReference type="Proteomes" id="UP000076858">
    <property type="component" value="Unassembled WGS sequence"/>
</dbReference>
<name>A0A162BVC3_9CRUS</name>
<dbReference type="EMBL" id="LRGB01019326">
    <property type="protein sequence ID" value="KZR97950.1"/>
    <property type="molecule type" value="Genomic_DNA"/>
</dbReference>
<gene>
    <name evidence="1" type="ORF">APZ42_006898</name>
</gene>